<comment type="subcellular location">
    <subcellularLocation>
        <location evidence="2">Membrane</location>
        <topology evidence="2">Multi-pass membrane protein</topology>
    </subcellularLocation>
</comment>
<evidence type="ECO:0000256" key="1">
    <source>
        <dbReference type="ARBA" id="ARBA00002080"/>
    </source>
</evidence>
<feature type="compositionally biased region" description="Basic and acidic residues" evidence="7">
    <location>
        <begin position="345"/>
        <end position="363"/>
    </location>
</feature>
<evidence type="ECO:0000256" key="7">
    <source>
        <dbReference type="SAM" id="MobiDB-lite"/>
    </source>
</evidence>
<evidence type="ECO:0000256" key="5">
    <source>
        <dbReference type="ARBA" id="ARBA00022989"/>
    </source>
</evidence>
<dbReference type="PANTHER" id="PTHR44733">
    <property type="entry name" value="DNAJ HOMOLOG SUBFAMILY C MEMBER 22"/>
    <property type="match status" value="1"/>
</dbReference>
<dbReference type="InterPro" id="IPR007829">
    <property type="entry name" value="TM2"/>
</dbReference>
<organism evidence="10 11">
    <name type="scientific">Mizuhopecten yessoensis</name>
    <name type="common">Japanese scallop</name>
    <name type="synonym">Patinopecten yessoensis</name>
    <dbReference type="NCBI Taxonomy" id="6573"/>
    <lineage>
        <taxon>Eukaryota</taxon>
        <taxon>Metazoa</taxon>
        <taxon>Spiralia</taxon>
        <taxon>Lophotrochozoa</taxon>
        <taxon>Mollusca</taxon>
        <taxon>Bivalvia</taxon>
        <taxon>Autobranchia</taxon>
        <taxon>Pteriomorphia</taxon>
        <taxon>Pectinida</taxon>
        <taxon>Pectinoidea</taxon>
        <taxon>Pectinidae</taxon>
        <taxon>Mizuhopecten</taxon>
    </lineage>
</organism>
<dbReference type="Pfam" id="PF05154">
    <property type="entry name" value="TM2"/>
    <property type="match status" value="1"/>
</dbReference>
<feature type="transmembrane region" description="Helical" evidence="8">
    <location>
        <begin position="196"/>
        <end position="216"/>
    </location>
</feature>
<evidence type="ECO:0000256" key="6">
    <source>
        <dbReference type="ARBA" id="ARBA00023136"/>
    </source>
</evidence>
<dbReference type="CDD" id="cd06257">
    <property type="entry name" value="DnaJ"/>
    <property type="match status" value="1"/>
</dbReference>
<keyword evidence="11" id="KW-1185">Reference proteome</keyword>
<evidence type="ECO:0000256" key="3">
    <source>
        <dbReference type="ARBA" id="ARBA00020945"/>
    </source>
</evidence>
<dbReference type="PRINTS" id="PR00625">
    <property type="entry name" value="JDOMAIN"/>
</dbReference>
<dbReference type="PANTHER" id="PTHR44733:SF1">
    <property type="entry name" value="DNAJ HOMOLOG SUBFAMILY C MEMBER 22"/>
    <property type="match status" value="1"/>
</dbReference>
<evidence type="ECO:0000256" key="4">
    <source>
        <dbReference type="ARBA" id="ARBA00022692"/>
    </source>
</evidence>
<protein>
    <recommendedName>
        <fullName evidence="3">DnaJ homolog subfamily C member 22</fullName>
    </recommendedName>
</protein>
<feature type="transmembrane region" description="Helical" evidence="8">
    <location>
        <begin position="6"/>
        <end position="24"/>
    </location>
</feature>
<proteinExistence type="predicted"/>
<evidence type="ECO:0000313" key="10">
    <source>
        <dbReference type="EMBL" id="OWF45497.1"/>
    </source>
</evidence>
<sequence>MANIVVAYILWLTGGWLGLHHFYLGRDKHAFVWWATWGGCLGLGWFRDLWRLPEYVYEANNDKRYLNELKHRMEVFPRPPFNVTRFGGELVVGYLFGIVLRLVIPEEYTAHGIGWLLTVVLPPYGAAFGVHLVANIGRQKCTMSAPLIGASLGLPWSLYISENIMPGVLFAAILVNKFGIQWKEDRRDRENLCKRALVLTFCGMIYLSLWTSVIYLNCSVTNEHGETIPLREAIPNFFKSPAWENMKGTISKLYEYYKLYGWNKLWQQIVEAMDPTGEANAYKVLDLNETVSQKEITRRYRDLAKEWHPDKVKDPAKKMAAQERFIEIQKAYATLSEIKSRRTSKSMESDFPKKAKKQTHTEF</sequence>
<dbReference type="OrthoDB" id="10262359at2759"/>
<evidence type="ECO:0000256" key="2">
    <source>
        <dbReference type="ARBA" id="ARBA00004141"/>
    </source>
</evidence>
<dbReference type="EMBL" id="NEDP02004496">
    <property type="protein sequence ID" value="OWF45497.1"/>
    <property type="molecule type" value="Genomic_DNA"/>
</dbReference>
<accession>A0A210Q9S6</accession>
<evidence type="ECO:0000313" key="11">
    <source>
        <dbReference type="Proteomes" id="UP000242188"/>
    </source>
</evidence>
<evidence type="ECO:0000259" key="9">
    <source>
        <dbReference type="PROSITE" id="PS50076"/>
    </source>
</evidence>
<dbReference type="Proteomes" id="UP000242188">
    <property type="component" value="Unassembled WGS sequence"/>
</dbReference>
<dbReference type="SUPFAM" id="SSF46565">
    <property type="entry name" value="Chaperone J-domain"/>
    <property type="match status" value="1"/>
</dbReference>
<keyword evidence="5 8" id="KW-1133">Transmembrane helix</keyword>
<dbReference type="InterPro" id="IPR036869">
    <property type="entry name" value="J_dom_sf"/>
</dbReference>
<feature type="transmembrane region" description="Helical" evidence="8">
    <location>
        <begin position="116"/>
        <end position="136"/>
    </location>
</feature>
<gene>
    <name evidence="10" type="ORF">KP79_PYT24159</name>
</gene>
<feature type="transmembrane region" description="Helical" evidence="8">
    <location>
        <begin position="31"/>
        <end position="47"/>
    </location>
</feature>
<name>A0A210Q9S6_MIZYE</name>
<keyword evidence="4 8" id="KW-0812">Transmembrane</keyword>
<dbReference type="AlphaFoldDB" id="A0A210Q9S6"/>
<dbReference type="PROSITE" id="PS50076">
    <property type="entry name" value="DNAJ_2"/>
    <property type="match status" value="1"/>
</dbReference>
<feature type="transmembrane region" description="Helical" evidence="8">
    <location>
        <begin position="156"/>
        <end position="175"/>
    </location>
</feature>
<comment type="caution">
    <text evidence="10">The sequence shown here is derived from an EMBL/GenBank/DDBJ whole genome shotgun (WGS) entry which is preliminary data.</text>
</comment>
<reference evidence="10 11" key="1">
    <citation type="journal article" date="2017" name="Nat. Ecol. Evol.">
        <title>Scallop genome provides insights into evolution of bilaterian karyotype and development.</title>
        <authorList>
            <person name="Wang S."/>
            <person name="Zhang J."/>
            <person name="Jiao W."/>
            <person name="Li J."/>
            <person name="Xun X."/>
            <person name="Sun Y."/>
            <person name="Guo X."/>
            <person name="Huan P."/>
            <person name="Dong B."/>
            <person name="Zhang L."/>
            <person name="Hu X."/>
            <person name="Sun X."/>
            <person name="Wang J."/>
            <person name="Zhao C."/>
            <person name="Wang Y."/>
            <person name="Wang D."/>
            <person name="Huang X."/>
            <person name="Wang R."/>
            <person name="Lv J."/>
            <person name="Li Y."/>
            <person name="Zhang Z."/>
            <person name="Liu B."/>
            <person name="Lu W."/>
            <person name="Hui Y."/>
            <person name="Liang J."/>
            <person name="Zhou Z."/>
            <person name="Hou R."/>
            <person name="Li X."/>
            <person name="Liu Y."/>
            <person name="Li H."/>
            <person name="Ning X."/>
            <person name="Lin Y."/>
            <person name="Zhao L."/>
            <person name="Xing Q."/>
            <person name="Dou J."/>
            <person name="Li Y."/>
            <person name="Mao J."/>
            <person name="Guo H."/>
            <person name="Dou H."/>
            <person name="Li T."/>
            <person name="Mu C."/>
            <person name="Jiang W."/>
            <person name="Fu Q."/>
            <person name="Fu X."/>
            <person name="Miao Y."/>
            <person name="Liu J."/>
            <person name="Yu Q."/>
            <person name="Li R."/>
            <person name="Liao H."/>
            <person name="Li X."/>
            <person name="Kong Y."/>
            <person name="Jiang Z."/>
            <person name="Chourrout D."/>
            <person name="Li R."/>
            <person name="Bao Z."/>
        </authorList>
    </citation>
    <scope>NUCLEOTIDE SEQUENCE [LARGE SCALE GENOMIC DNA]</scope>
    <source>
        <strain evidence="10 11">PY_sf001</strain>
    </source>
</reference>
<dbReference type="Pfam" id="PF00226">
    <property type="entry name" value="DnaJ"/>
    <property type="match status" value="1"/>
</dbReference>
<comment type="function">
    <text evidence="1">May function as a co-chaperone.</text>
</comment>
<dbReference type="InterPro" id="IPR001623">
    <property type="entry name" value="DnaJ_domain"/>
</dbReference>
<dbReference type="GO" id="GO:0016020">
    <property type="term" value="C:membrane"/>
    <property type="evidence" value="ECO:0007669"/>
    <property type="project" value="UniProtKB-SubCell"/>
</dbReference>
<evidence type="ECO:0000256" key="8">
    <source>
        <dbReference type="SAM" id="Phobius"/>
    </source>
</evidence>
<feature type="region of interest" description="Disordered" evidence="7">
    <location>
        <begin position="338"/>
        <end position="363"/>
    </location>
</feature>
<keyword evidence="6 8" id="KW-0472">Membrane</keyword>
<feature type="domain" description="J" evidence="9">
    <location>
        <begin position="280"/>
        <end position="348"/>
    </location>
</feature>
<dbReference type="SMART" id="SM00271">
    <property type="entry name" value="DnaJ"/>
    <property type="match status" value="1"/>
</dbReference>
<feature type="transmembrane region" description="Helical" evidence="8">
    <location>
        <begin position="86"/>
        <end position="104"/>
    </location>
</feature>
<dbReference type="STRING" id="6573.A0A210Q9S6"/>
<dbReference type="Gene3D" id="1.10.287.110">
    <property type="entry name" value="DnaJ domain"/>
    <property type="match status" value="1"/>
</dbReference>